<gene>
    <name evidence="1" type="ORF">OVS_02695</name>
</gene>
<organism evidence="1 2">
    <name type="scientific">Mycoplasma ovis str. Michigan</name>
    <dbReference type="NCBI Taxonomy" id="1415773"/>
    <lineage>
        <taxon>Bacteria</taxon>
        <taxon>Bacillati</taxon>
        <taxon>Mycoplasmatota</taxon>
        <taxon>Mollicutes</taxon>
        <taxon>Mycoplasmataceae</taxon>
        <taxon>Mycoplasma</taxon>
    </lineage>
</organism>
<dbReference type="Proteomes" id="UP000018745">
    <property type="component" value="Chromosome"/>
</dbReference>
<evidence type="ECO:0000313" key="1">
    <source>
        <dbReference type="EMBL" id="AHC40347.1"/>
    </source>
</evidence>
<protein>
    <recommendedName>
        <fullName evidence="3">Tripartite tricarboxylate transporter substrate binding protein</fullName>
    </recommendedName>
</protein>
<evidence type="ECO:0008006" key="3">
    <source>
        <dbReference type="Google" id="ProtNLM"/>
    </source>
</evidence>
<dbReference type="EMBL" id="CP006935">
    <property type="protein sequence ID" value="AHC40347.1"/>
    <property type="molecule type" value="Genomic_DNA"/>
</dbReference>
<dbReference type="RefSeq" id="WP_024071310.1">
    <property type="nucleotide sequence ID" value="NC_023062.1"/>
</dbReference>
<name>A0ABM5P1I1_9MOLU</name>
<proteinExistence type="predicted"/>
<accession>A0ABM5P1I1</accession>
<evidence type="ECO:0000313" key="2">
    <source>
        <dbReference type="Proteomes" id="UP000018745"/>
    </source>
</evidence>
<keyword evidence="2" id="KW-1185">Reference proteome</keyword>
<sequence>MSFLTKILQGFAGAGVIATIPFTLASDPKEQEINIFLSGGGEGALKI</sequence>
<reference evidence="1 2" key="1">
    <citation type="journal article" date="2014" name="Genome Announc.">
        <title>Complete Genome Sequence of Mycoplasma ovis Strain Michigan, a Hemoplasma of Sheep with Two Distinct 16S rRNA Genes.</title>
        <authorList>
            <person name="Deshuillers P.L."/>
            <person name="Santos A.P."/>
            <person name="do Nascimento N.C."/>
            <person name="Hampel J.A."/>
            <person name="Bergin I.L."/>
            <person name="Dyson M.C."/>
            <person name="Messick J.B."/>
        </authorList>
    </citation>
    <scope>NUCLEOTIDE SEQUENCE [LARGE SCALE GENOMIC DNA]</scope>
    <source>
        <strain evidence="1 2">Michigan</strain>
    </source>
</reference>